<reference evidence="4 5" key="1">
    <citation type="submission" date="2017-09" db="EMBL/GenBank/DDBJ databases">
        <title>Depth-based differentiation of microbial function through sediment-hosted aquifers and enrichment of novel symbionts in the deep terrestrial subsurface.</title>
        <authorList>
            <person name="Probst A.J."/>
            <person name="Ladd B."/>
            <person name="Jarett J.K."/>
            <person name="Geller-Mcgrath D.E."/>
            <person name="Sieber C.M."/>
            <person name="Emerson J.B."/>
            <person name="Anantharaman K."/>
            <person name="Thomas B.C."/>
            <person name="Malmstrom R."/>
            <person name="Stieglmeier M."/>
            <person name="Klingl A."/>
            <person name="Woyke T."/>
            <person name="Ryan C.M."/>
            <person name="Banfield J.F."/>
        </authorList>
    </citation>
    <scope>NUCLEOTIDE SEQUENCE [LARGE SCALE GENOMIC DNA]</scope>
    <source>
        <strain evidence="4">CG23_combo_of_CG06-09_8_20_14_all_38_19</strain>
    </source>
</reference>
<dbReference type="GO" id="GO:0008270">
    <property type="term" value="F:zinc ion binding"/>
    <property type="evidence" value="ECO:0007669"/>
    <property type="project" value="InterPro"/>
</dbReference>
<feature type="binding site" evidence="3">
    <location>
        <position position="212"/>
    </location>
    <ligand>
        <name>Zn(2+)</name>
        <dbReference type="ChEBI" id="CHEBI:29105"/>
        <label>1</label>
        <note>catalytic</note>
    </ligand>
</feature>
<feature type="binding site" evidence="3">
    <location>
        <position position="180"/>
    </location>
    <ligand>
        <name>Zn(2+)</name>
        <dbReference type="ChEBI" id="CHEBI:29105"/>
        <label>1</label>
        <note>catalytic</note>
    </ligand>
</feature>
<dbReference type="EMBL" id="PCRP01000017">
    <property type="protein sequence ID" value="PIP23835.1"/>
    <property type="molecule type" value="Genomic_DNA"/>
</dbReference>
<feature type="binding site" evidence="3">
    <location>
        <position position="102"/>
    </location>
    <ligand>
        <name>Zn(2+)</name>
        <dbReference type="ChEBI" id="CHEBI:29105"/>
        <label>2</label>
    </ligand>
</feature>
<evidence type="ECO:0000313" key="4">
    <source>
        <dbReference type="EMBL" id="PIP23835.1"/>
    </source>
</evidence>
<comment type="cofactor">
    <cofactor evidence="3">
        <name>Zn(2+)</name>
        <dbReference type="ChEBI" id="CHEBI:29105"/>
    </cofactor>
    <text evidence="3">Binds 2 Zn(2+) ions per subunit. One is catalytic and the other provides a structural contribution.</text>
</comment>
<dbReference type="GO" id="GO:0016832">
    <property type="term" value="F:aldehyde-lyase activity"/>
    <property type="evidence" value="ECO:0007669"/>
    <property type="project" value="InterPro"/>
</dbReference>
<feature type="binding site" evidence="3">
    <location>
        <position position="81"/>
    </location>
    <ligand>
        <name>Zn(2+)</name>
        <dbReference type="ChEBI" id="CHEBI:29105"/>
        <label>1</label>
        <note>catalytic</note>
    </ligand>
</feature>
<accession>A0A2G9YX61</accession>
<organism evidence="4 5">
    <name type="scientific">Candidatus Nealsonbacteria bacterium CG23_combo_of_CG06-09_8_20_14_all_38_19</name>
    <dbReference type="NCBI Taxonomy" id="1974721"/>
    <lineage>
        <taxon>Bacteria</taxon>
        <taxon>Candidatus Nealsoniibacteriota</taxon>
    </lineage>
</organism>
<dbReference type="GO" id="GO:0005975">
    <property type="term" value="P:carbohydrate metabolic process"/>
    <property type="evidence" value="ECO:0007669"/>
    <property type="project" value="InterPro"/>
</dbReference>
<dbReference type="CDD" id="cd00947">
    <property type="entry name" value="TBP_aldolase_IIB"/>
    <property type="match status" value="1"/>
</dbReference>
<dbReference type="PANTHER" id="PTHR30304:SF0">
    <property type="entry name" value="D-TAGATOSE-1,6-BISPHOSPHATE ALDOLASE SUBUNIT GATY-RELATED"/>
    <property type="match status" value="1"/>
</dbReference>
<comment type="caution">
    <text evidence="4">The sequence shown here is derived from an EMBL/GenBank/DDBJ whole genome shotgun (WGS) entry which is preliminary data.</text>
</comment>
<protein>
    <submittedName>
        <fullName evidence="4">Tagatose-bisphosphate aldolase</fullName>
    </submittedName>
</protein>
<dbReference type="AlphaFoldDB" id="A0A2G9YX61"/>
<dbReference type="InterPro" id="IPR050246">
    <property type="entry name" value="Class_II_FBP_aldolase"/>
</dbReference>
<dbReference type="Pfam" id="PF01116">
    <property type="entry name" value="F_bP_aldolase"/>
    <property type="match status" value="1"/>
</dbReference>
<feature type="binding site" evidence="2">
    <location>
        <begin position="234"/>
        <end position="237"/>
    </location>
    <ligand>
        <name>dihydroxyacetone phosphate</name>
        <dbReference type="ChEBI" id="CHEBI:57642"/>
    </ligand>
</feature>
<dbReference type="InterPro" id="IPR000771">
    <property type="entry name" value="FBA_II"/>
</dbReference>
<gene>
    <name evidence="4" type="primary">kbaY</name>
    <name evidence="4" type="synonym">agaY</name>
    <name evidence="4" type="ORF">COX36_01195</name>
</gene>
<evidence type="ECO:0000313" key="5">
    <source>
        <dbReference type="Proteomes" id="UP000230273"/>
    </source>
</evidence>
<proteinExistence type="predicted"/>
<evidence type="ECO:0000256" key="1">
    <source>
        <dbReference type="PIRSR" id="PIRSR001359-1"/>
    </source>
</evidence>
<dbReference type="InterPro" id="IPR013785">
    <property type="entry name" value="Aldolase_TIM"/>
</dbReference>
<dbReference type="SUPFAM" id="SSF51569">
    <property type="entry name" value="Aldolase"/>
    <property type="match status" value="1"/>
</dbReference>
<evidence type="ECO:0000256" key="2">
    <source>
        <dbReference type="PIRSR" id="PIRSR001359-2"/>
    </source>
</evidence>
<keyword evidence="3" id="KW-0862">Zinc</keyword>
<dbReference type="Gene3D" id="3.20.20.70">
    <property type="entry name" value="Aldolase class I"/>
    <property type="match status" value="1"/>
</dbReference>
<keyword evidence="3" id="KW-0479">Metal-binding</keyword>
<feature type="binding site" evidence="3">
    <location>
        <position position="132"/>
    </location>
    <ligand>
        <name>Zn(2+)</name>
        <dbReference type="ChEBI" id="CHEBI:29105"/>
        <label>2</label>
    </ligand>
</feature>
<evidence type="ECO:0000256" key="3">
    <source>
        <dbReference type="PIRSR" id="PIRSR001359-3"/>
    </source>
</evidence>
<dbReference type="PANTHER" id="PTHR30304">
    <property type="entry name" value="D-TAGATOSE-1,6-BISPHOSPHATE ALDOLASE"/>
    <property type="match status" value="1"/>
</dbReference>
<dbReference type="NCBIfam" id="TIGR00167">
    <property type="entry name" value="cbbA"/>
    <property type="match status" value="1"/>
</dbReference>
<name>A0A2G9YX61_9BACT</name>
<dbReference type="Proteomes" id="UP000230273">
    <property type="component" value="Unassembled WGS sequence"/>
</dbReference>
<feature type="binding site" evidence="2">
    <location>
        <position position="181"/>
    </location>
    <ligand>
        <name>dihydroxyacetone phosphate</name>
        <dbReference type="ChEBI" id="CHEBI:57642"/>
    </ligand>
</feature>
<feature type="binding site" evidence="2">
    <location>
        <begin position="213"/>
        <end position="215"/>
    </location>
    <ligand>
        <name>dihydroxyacetone phosphate</name>
        <dbReference type="ChEBI" id="CHEBI:57642"/>
    </ligand>
</feature>
<sequence length="288" mass="32166">MKKAIHYLKKAQDEGWALGQFNFSTLDQMRAVFQAAKNLKSPVIIGTSEGESKFFGLEEAVALKKLFCKKYDVPAFLNLDHGKDLDYIKKAISAGYDIVQFDGSALPLEENIDLTKKIVQHGRKKGVLIEGEVGVIPSASQLHQGETEINKQDLTIPEDALKFSKATGVDSLAVNIGTFHGVDADGQNPPINLELLKEIRAKIWKKTFLVLHGGSGTPDEDIKEAIKLGIVKININTELRMAFCKKLKDFLNYNPEEIKPYKIFPLATEEVRKVVENKIRIFNSINKI</sequence>
<feature type="active site" description="Proton donor" evidence="1">
    <location>
        <position position="80"/>
    </location>
</feature>
<dbReference type="PIRSF" id="PIRSF001359">
    <property type="entry name" value="F_bP_aldolase_II"/>
    <property type="match status" value="1"/>
</dbReference>